<dbReference type="AlphaFoldDB" id="A0A914ZVL3"/>
<organism evidence="1 2">
    <name type="scientific">Parascaris univalens</name>
    <name type="common">Nematode worm</name>
    <dbReference type="NCBI Taxonomy" id="6257"/>
    <lineage>
        <taxon>Eukaryota</taxon>
        <taxon>Metazoa</taxon>
        <taxon>Ecdysozoa</taxon>
        <taxon>Nematoda</taxon>
        <taxon>Chromadorea</taxon>
        <taxon>Rhabditida</taxon>
        <taxon>Spirurina</taxon>
        <taxon>Ascaridomorpha</taxon>
        <taxon>Ascaridoidea</taxon>
        <taxon>Ascarididae</taxon>
        <taxon>Parascaris</taxon>
    </lineage>
</organism>
<protein>
    <submittedName>
        <fullName evidence="2">TPM domain-containing protein</fullName>
    </submittedName>
</protein>
<keyword evidence="1" id="KW-1185">Reference proteome</keyword>
<evidence type="ECO:0000313" key="1">
    <source>
        <dbReference type="Proteomes" id="UP000887569"/>
    </source>
</evidence>
<accession>A0A914ZVL3</accession>
<evidence type="ECO:0000313" key="2">
    <source>
        <dbReference type="WBParaSite" id="PgB25_g006_t04"/>
    </source>
</evidence>
<proteinExistence type="predicted"/>
<sequence>MHIIGSIRELEKKKLSSGIRLRNQRSKLVLIELDAYHQAKSGCPETSRNDIAFLFPVCEECLDVFFLT</sequence>
<dbReference type="WBParaSite" id="PgB25_g006_t04">
    <property type="protein sequence ID" value="PgB25_g006_t04"/>
    <property type="gene ID" value="PgB25_g006"/>
</dbReference>
<name>A0A914ZVL3_PARUN</name>
<reference evidence="2" key="1">
    <citation type="submission" date="2022-11" db="UniProtKB">
        <authorList>
            <consortium name="WormBaseParasite"/>
        </authorList>
    </citation>
    <scope>IDENTIFICATION</scope>
</reference>
<dbReference type="Proteomes" id="UP000887569">
    <property type="component" value="Unplaced"/>
</dbReference>